<accession>A0A5J9ST10</accession>
<dbReference type="InterPro" id="IPR032675">
    <property type="entry name" value="LRR_dom_sf"/>
</dbReference>
<evidence type="ECO:0000313" key="1">
    <source>
        <dbReference type="EMBL" id="TVU02080.1"/>
    </source>
</evidence>
<dbReference type="Proteomes" id="UP000324897">
    <property type="component" value="Unassembled WGS sequence"/>
</dbReference>
<comment type="caution">
    <text evidence="1">The sequence shown here is derived from an EMBL/GenBank/DDBJ whole genome shotgun (WGS) entry which is preliminary data.</text>
</comment>
<reference evidence="1 2" key="1">
    <citation type="journal article" date="2019" name="Sci. Rep.">
        <title>A high-quality genome of Eragrostis curvula grass provides insights into Poaceae evolution and supports new strategies to enhance forage quality.</title>
        <authorList>
            <person name="Carballo J."/>
            <person name="Santos B.A.C.M."/>
            <person name="Zappacosta D."/>
            <person name="Garbus I."/>
            <person name="Selva J.P."/>
            <person name="Gallo C.A."/>
            <person name="Diaz A."/>
            <person name="Albertini E."/>
            <person name="Caccamo M."/>
            <person name="Echenique V."/>
        </authorList>
    </citation>
    <scope>NUCLEOTIDE SEQUENCE [LARGE SCALE GENOMIC DNA]</scope>
    <source>
        <strain evidence="2">cv. Victoria</strain>
        <tissue evidence="1">Leaf</tissue>
    </source>
</reference>
<dbReference type="Gramene" id="TVU02080">
    <property type="protein sequence ID" value="TVU02080"/>
    <property type="gene ID" value="EJB05_52446"/>
</dbReference>
<dbReference type="AlphaFoldDB" id="A0A5J9ST10"/>
<dbReference type="OrthoDB" id="1924287at2759"/>
<dbReference type="PANTHER" id="PTHR38926:SF74">
    <property type="entry name" value="OS08G0193600 PROTEIN"/>
    <property type="match status" value="1"/>
</dbReference>
<evidence type="ECO:0000313" key="2">
    <source>
        <dbReference type="Proteomes" id="UP000324897"/>
    </source>
</evidence>
<dbReference type="PANTHER" id="PTHR38926">
    <property type="entry name" value="F-BOX DOMAIN CONTAINING PROTEIN, EXPRESSED"/>
    <property type="match status" value="1"/>
</dbReference>
<keyword evidence="2" id="KW-1185">Reference proteome</keyword>
<name>A0A5J9ST10_9POAL</name>
<dbReference type="EMBL" id="RWGY01000361">
    <property type="protein sequence ID" value="TVU02080.1"/>
    <property type="molecule type" value="Genomic_DNA"/>
</dbReference>
<sequence>MLGAEHVCRAWRRVALEEPALWRRIGWRTIDEIIQRHIGEATEMALGRSGPAPSLKTLDINEFRGYDEFTEELIAAFEKLPMLEDLQIYFKCEIEDVNMFPSVCQACPNLKKLVLMFAGPCELEYNEDEFSKEPINGEIRVMHELRTLELYECDLTGRGLNSILDSCQLLESLCIAGYFNKHDIDEELRVKCARVKKLTLPTRSKPSYECYCEYVGYSDSEEDYEE</sequence>
<protein>
    <submittedName>
        <fullName evidence="1">Uncharacterized protein</fullName>
    </submittedName>
</protein>
<organism evidence="1 2">
    <name type="scientific">Eragrostis curvula</name>
    <name type="common">weeping love grass</name>
    <dbReference type="NCBI Taxonomy" id="38414"/>
    <lineage>
        <taxon>Eukaryota</taxon>
        <taxon>Viridiplantae</taxon>
        <taxon>Streptophyta</taxon>
        <taxon>Embryophyta</taxon>
        <taxon>Tracheophyta</taxon>
        <taxon>Spermatophyta</taxon>
        <taxon>Magnoliopsida</taxon>
        <taxon>Liliopsida</taxon>
        <taxon>Poales</taxon>
        <taxon>Poaceae</taxon>
        <taxon>PACMAD clade</taxon>
        <taxon>Chloridoideae</taxon>
        <taxon>Eragrostideae</taxon>
        <taxon>Eragrostidinae</taxon>
        <taxon>Eragrostis</taxon>
    </lineage>
</organism>
<proteinExistence type="predicted"/>
<dbReference type="SUPFAM" id="SSF52047">
    <property type="entry name" value="RNI-like"/>
    <property type="match status" value="1"/>
</dbReference>
<feature type="non-terminal residue" evidence="1">
    <location>
        <position position="1"/>
    </location>
</feature>
<dbReference type="Gene3D" id="3.80.10.10">
    <property type="entry name" value="Ribonuclease Inhibitor"/>
    <property type="match status" value="1"/>
</dbReference>
<gene>
    <name evidence="1" type="ORF">EJB05_52446</name>
</gene>